<sequence length="618" mass="64190">MHTFRTLCAAALILAGSAARALDPGERPSTSRDPGTNFDKLGARSLRVPSADALTVGDKAISAILGTKAPLASPTFSGDVTVSGKVSAEAITGEGTGATVTPSDGRGKDTLGNLIGRTPVRFYPENFGQGASVGTGGDDVDAIARALNAAAAVRGTAVIRTALKSSTMLTVPSGATLQIEGGSLTFTADTNGVRIAESARMNGWGDINVGAGVAGFSKTAILIDGTGGITDALISGAIRVNNVSGARTGTGLGLVAAGLFANRVIYTRLELASISKFATGVQLKASGLAFVNSNYVKVGVIYDCIYHIVTDTSDFNFFTGAIQPEASAARALVVGGQGNQFELMVWDWHLAADKATAIEFMPGSRNNIVQSPVGPDLVTDRASASKRDANTVLDWRNIAPALRPLLPPSIRFPTWAGSQDDILVHADKRWTVTQTAGSPPTGGALANIFDLDIDSGAGWNATSAFPVAIEVDFGTTGPGYFFGMGANFDFGQVPPNVSFETFDGSTWTTQRTFTDNANGQVAYAIDGFLTGVRKVRMTMSGAPSGGAVNVSRMFAFGTLPDGGGAFRPTYTDRPLNIKMLTVAPPPTPGYGRIFNDINDGKWKVIEPSGIVRTFVTTP</sequence>
<dbReference type="EMBL" id="CP029553">
    <property type="protein sequence ID" value="AWN45075.1"/>
    <property type="molecule type" value="Genomic_DNA"/>
</dbReference>
<proteinExistence type="predicted"/>
<evidence type="ECO:0000313" key="4">
    <source>
        <dbReference type="Proteomes" id="UP000245444"/>
    </source>
</evidence>
<protein>
    <recommendedName>
        <fullName evidence="5">F5/8 type C domain-containing protein</fullName>
    </recommendedName>
</protein>
<reference evidence="3 4" key="1">
    <citation type="submission" date="2018-05" db="EMBL/GenBank/DDBJ databases">
        <title>Complete Genome Sequence of Methylobacterium sp. 17Sr1-28.</title>
        <authorList>
            <person name="Srinivasan S."/>
        </authorList>
    </citation>
    <scope>NUCLEOTIDE SEQUENCE [LARGE SCALE GENOMIC DNA]</scope>
    <source>
        <strain evidence="3 4">17Sr1-28</strain>
    </source>
</reference>
<keyword evidence="4" id="KW-1185">Reference proteome</keyword>
<dbReference type="KEGG" id="mtea:DK419_00960"/>
<dbReference type="AlphaFoldDB" id="A0A2U8WFS4"/>
<dbReference type="OrthoDB" id="2784402at2"/>
<gene>
    <name evidence="3" type="ORF">DK419_00960</name>
</gene>
<keyword evidence="2" id="KW-0732">Signal</keyword>
<feature type="chain" id="PRO_5015945857" description="F5/8 type C domain-containing protein" evidence="2">
    <location>
        <begin position="22"/>
        <end position="618"/>
    </location>
</feature>
<dbReference type="Gene3D" id="2.60.120.260">
    <property type="entry name" value="Galactose-binding domain-like"/>
    <property type="match status" value="1"/>
</dbReference>
<evidence type="ECO:0000256" key="1">
    <source>
        <dbReference type="SAM" id="MobiDB-lite"/>
    </source>
</evidence>
<evidence type="ECO:0008006" key="5">
    <source>
        <dbReference type="Google" id="ProtNLM"/>
    </source>
</evidence>
<evidence type="ECO:0000256" key="2">
    <source>
        <dbReference type="SAM" id="SignalP"/>
    </source>
</evidence>
<feature type="signal peptide" evidence="2">
    <location>
        <begin position="1"/>
        <end position="21"/>
    </location>
</feature>
<feature type="region of interest" description="Disordered" evidence="1">
    <location>
        <begin position="22"/>
        <end position="42"/>
    </location>
</feature>
<evidence type="ECO:0000313" key="3">
    <source>
        <dbReference type="EMBL" id="AWN45075.1"/>
    </source>
</evidence>
<accession>A0A2U8WFS4</accession>
<organism evidence="3 4">
    <name type="scientific">Methylobacterium terrae</name>
    <dbReference type="NCBI Taxonomy" id="2202827"/>
    <lineage>
        <taxon>Bacteria</taxon>
        <taxon>Pseudomonadati</taxon>
        <taxon>Pseudomonadota</taxon>
        <taxon>Alphaproteobacteria</taxon>
        <taxon>Hyphomicrobiales</taxon>
        <taxon>Methylobacteriaceae</taxon>
        <taxon>Methylobacterium</taxon>
    </lineage>
</organism>
<dbReference type="RefSeq" id="WP_109957447.1">
    <property type="nucleotide sequence ID" value="NZ_CP029553.1"/>
</dbReference>
<name>A0A2U8WFS4_9HYPH</name>
<dbReference type="Proteomes" id="UP000245444">
    <property type="component" value="Chromosome"/>
</dbReference>